<comment type="caution">
    <text evidence="6">The sequence shown here is derived from an EMBL/GenBank/DDBJ whole genome shotgun (WGS) entry which is preliminary data.</text>
</comment>
<protein>
    <submittedName>
        <fullName evidence="6">C40 family peptidase</fullName>
    </submittedName>
</protein>
<comment type="similarity">
    <text evidence="1">Belongs to the peptidase C40 family.</text>
</comment>
<proteinExistence type="inferred from homology"/>
<dbReference type="Gene3D" id="3.90.1720.10">
    <property type="entry name" value="endopeptidase domain like (from Nostoc punctiforme)"/>
    <property type="match status" value="1"/>
</dbReference>
<dbReference type="InterPro" id="IPR000064">
    <property type="entry name" value="NLP_P60_dom"/>
</dbReference>
<keyword evidence="2" id="KW-0645">Protease</keyword>
<evidence type="ECO:0000259" key="5">
    <source>
        <dbReference type="PROSITE" id="PS51935"/>
    </source>
</evidence>
<dbReference type="InterPro" id="IPR038765">
    <property type="entry name" value="Papain-like_cys_pep_sf"/>
</dbReference>
<feature type="domain" description="NlpC/P60" evidence="5">
    <location>
        <begin position="30"/>
        <end position="149"/>
    </location>
</feature>
<dbReference type="PANTHER" id="PTHR47053:SF4">
    <property type="entry name" value="ENDOPEPTIDASE LYTE-RELATED"/>
    <property type="match status" value="1"/>
</dbReference>
<keyword evidence="3" id="KW-0378">Hydrolase</keyword>
<accession>A0ABS2DNJ7</accession>
<keyword evidence="4" id="KW-0788">Thiol protease</keyword>
<dbReference type="EMBL" id="JAFELM010000039">
    <property type="protein sequence ID" value="MBM6619123.1"/>
    <property type="molecule type" value="Genomic_DNA"/>
</dbReference>
<dbReference type="RefSeq" id="WP_204204478.1">
    <property type="nucleotide sequence ID" value="NZ_JAFELM010000039.1"/>
</dbReference>
<dbReference type="SUPFAM" id="SSF54001">
    <property type="entry name" value="Cysteine proteinases"/>
    <property type="match status" value="1"/>
</dbReference>
<dbReference type="PANTHER" id="PTHR47053">
    <property type="entry name" value="MUREIN DD-ENDOPEPTIDASE MEPH-RELATED"/>
    <property type="match status" value="1"/>
</dbReference>
<dbReference type="InterPro" id="IPR051202">
    <property type="entry name" value="Peptidase_C40"/>
</dbReference>
<evidence type="ECO:0000256" key="4">
    <source>
        <dbReference type="ARBA" id="ARBA00022807"/>
    </source>
</evidence>
<dbReference type="Pfam" id="PF00877">
    <property type="entry name" value="NLPC_P60"/>
    <property type="match status" value="1"/>
</dbReference>
<keyword evidence="7" id="KW-1185">Reference proteome</keyword>
<dbReference type="PROSITE" id="PS51935">
    <property type="entry name" value="NLPC_P60"/>
    <property type="match status" value="1"/>
</dbReference>
<evidence type="ECO:0000256" key="1">
    <source>
        <dbReference type="ARBA" id="ARBA00007074"/>
    </source>
</evidence>
<name>A0ABS2DNJ7_9BACI</name>
<gene>
    <name evidence="6" type="ORF">JR050_15755</name>
</gene>
<evidence type="ECO:0000313" key="7">
    <source>
        <dbReference type="Proteomes" id="UP001518925"/>
    </source>
</evidence>
<evidence type="ECO:0000313" key="6">
    <source>
        <dbReference type="EMBL" id="MBM6619123.1"/>
    </source>
</evidence>
<reference evidence="6 7" key="1">
    <citation type="submission" date="2021-02" db="EMBL/GenBank/DDBJ databases">
        <title>Bacillus sp. RD4P76, an endophyte from a halophyte.</title>
        <authorList>
            <person name="Sun J.-Q."/>
        </authorList>
    </citation>
    <scope>NUCLEOTIDE SEQUENCE [LARGE SCALE GENOMIC DNA]</scope>
    <source>
        <strain evidence="6 7">RD4P76</strain>
    </source>
</reference>
<evidence type="ECO:0000256" key="2">
    <source>
        <dbReference type="ARBA" id="ARBA00022670"/>
    </source>
</evidence>
<sequence length="149" mass="16125">MKRIITSIILAIIILSIYTPQDKVSAATAAKNPQQLVKVSTALIGTPYKFGGTSKKGFDCSGFVGFAYANGLGKKLPRSSADMWKVGKAVKSPQVGDLVFFQTYKKGPSHVGIYIGNNSFVHASSSKGVMINKLSDSYYKTRYLGAKKY</sequence>
<evidence type="ECO:0000256" key="3">
    <source>
        <dbReference type="ARBA" id="ARBA00022801"/>
    </source>
</evidence>
<dbReference type="Proteomes" id="UP001518925">
    <property type="component" value="Unassembled WGS sequence"/>
</dbReference>
<organism evidence="6 7">
    <name type="scientific">Bacillus suaedaesalsae</name>
    <dbReference type="NCBI Taxonomy" id="2810349"/>
    <lineage>
        <taxon>Bacteria</taxon>
        <taxon>Bacillati</taxon>
        <taxon>Bacillota</taxon>
        <taxon>Bacilli</taxon>
        <taxon>Bacillales</taxon>
        <taxon>Bacillaceae</taxon>
        <taxon>Bacillus</taxon>
    </lineage>
</organism>